<evidence type="ECO:0000313" key="6">
    <source>
        <dbReference type="Proteomes" id="UP000244925"/>
    </source>
</evidence>
<dbReference type="FunFam" id="3.40.50.300:FF:000216">
    <property type="entry name" value="Type VII secretion ATPase EccA"/>
    <property type="match status" value="1"/>
</dbReference>
<dbReference type="InterPro" id="IPR000641">
    <property type="entry name" value="CbxX/CfxQ"/>
</dbReference>
<dbReference type="SMART" id="SM00382">
    <property type="entry name" value="AAA"/>
    <property type="match status" value="1"/>
</dbReference>
<accession>A0A2V1IUJ4</accession>
<comment type="caution">
    <text evidence="5">The sequence shown here is derived from an EMBL/GenBank/DDBJ whole genome shotgun (WGS) entry which is preliminary data.</text>
</comment>
<evidence type="ECO:0000259" key="4">
    <source>
        <dbReference type="SMART" id="SM00382"/>
    </source>
</evidence>
<dbReference type="AlphaFoldDB" id="A0A2V1IUJ4"/>
<gene>
    <name evidence="5" type="ORF">C5O25_12610</name>
</gene>
<dbReference type="EMBL" id="PUBV01000064">
    <property type="protein sequence ID" value="PWB05584.1"/>
    <property type="molecule type" value="Genomic_DNA"/>
</dbReference>
<dbReference type="Pfam" id="PF17866">
    <property type="entry name" value="AAA_lid_6"/>
    <property type="match status" value="1"/>
</dbReference>
<dbReference type="GO" id="GO:0005524">
    <property type="term" value="F:ATP binding"/>
    <property type="evidence" value="ECO:0007669"/>
    <property type="project" value="UniProtKB-KW"/>
</dbReference>
<reference evidence="6" key="1">
    <citation type="submission" date="2018-02" db="EMBL/GenBank/DDBJ databases">
        <authorList>
            <person name="Clavel T."/>
            <person name="Strowig T."/>
        </authorList>
    </citation>
    <scope>NUCLEOTIDE SEQUENCE [LARGE SCALE GENOMIC DNA]</scope>
    <source>
        <strain evidence="6">DSM 100764</strain>
    </source>
</reference>
<dbReference type="SUPFAM" id="SSF52540">
    <property type="entry name" value="P-loop containing nucleoside triphosphate hydrolases"/>
    <property type="match status" value="1"/>
</dbReference>
<dbReference type="InterPro" id="IPR027417">
    <property type="entry name" value="P-loop_NTPase"/>
</dbReference>
<dbReference type="InterPro" id="IPR003959">
    <property type="entry name" value="ATPase_AAA_core"/>
</dbReference>
<keyword evidence="2" id="KW-0547">Nucleotide-binding</keyword>
<dbReference type="RefSeq" id="WP_107037063.1">
    <property type="nucleotide sequence ID" value="NZ_CAOMDK010000007.1"/>
</dbReference>
<evidence type="ECO:0000256" key="2">
    <source>
        <dbReference type="ARBA" id="ARBA00022741"/>
    </source>
</evidence>
<dbReference type="Proteomes" id="UP000244925">
    <property type="component" value="Unassembled WGS sequence"/>
</dbReference>
<organism evidence="5 6">
    <name type="scientific">Paramuribaculum intestinale</name>
    <dbReference type="NCBI Taxonomy" id="2094151"/>
    <lineage>
        <taxon>Bacteria</taxon>
        <taxon>Pseudomonadati</taxon>
        <taxon>Bacteroidota</taxon>
        <taxon>Bacteroidia</taxon>
        <taxon>Bacteroidales</taxon>
        <taxon>Muribaculaceae</taxon>
        <taxon>Paramuribaculum</taxon>
    </lineage>
</organism>
<dbReference type="PANTHER" id="PTHR43392">
    <property type="entry name" value="AAA-TYPE ATPASE FAMILY PROTEIN / ANKYRIN REPEAT FAMILY PROTEIN"/>
    <property type="match status" value="1"/>
</dbReference>
<dbReference type="InterPro" id="IPR050773">
    <property type="entry name" value="CbxX/CfxQ_RuBisCO_ESX"/>
</dbReference>
<dbReference type="PRINTS" id="PR00819">
    <property type="entry name" value="CBXCFQXSUPER"/>
</dbReference>
<dbReference type="Gene3D" id="3.40.50.300">
    <property type="entry name" value="P-loop containing nucleotide triphosphate hydrolases"/>
    <property type="match status" value="1"/>
</dbReference>
<evidence type="ECO:0000313" key="5">
    <source>
        <dbReference type="EMBL" id="PWB05584.1"/>
    </source>
</evidence>
<dbReference type="GeneID" id="93423654"/>
<protein>
    <recommendedName>
        <fullName evidence="4">AAA+ ATPase domain-containing protein</fullName>
    </recommendedName>
</protein>
<keyword evidence="3" id="KW-0067">ATP-binding</keyword>
<feature type="domain" description="AAA+ ATPase" evidence="4">
    <location>
        <begin position="395"/>
        <end position="518"/>
    </location>
</feature>
<dbReference type="GO" id="GO:0016887">
    <property type="term" value="F:ATP hydrolysis activity"/>
    <property type="evidence" value="ECO:0007669"/>
    <property type="project" value="InterPro"/>
</dbReference>
<dbReference type="InterPro" id="IPR041627">
    <property type="entry name" value="AAA_lid_6"/>
</dbReference>
<proteinExistence type="inferred from homology"/>
<keyword evidence="6" id="KW-1185">Reference proteome</keyword>
<sequence>MNMKRKSPISVDVIQFYTYNCDETDDLVFIGQFPYDDRHDFLVDKNFAGIAVKVEVWNNRFDKGARRNISLTLVDMTMRCEVATQRVRINLAADGFKDYFIHFPAETSDIVGNHTYKLVVRDENAGLPLTESIIHLLDKSTMGDPTMWYQICDGGIRPSWSDNVFKSLNTVDAHEYLVLFTVAPEICCRLSTVMPELEVRLYYPDGKYVKAFFKEPFCRNLESYKDNRWIIECPFETADDINGVFYAELLCMEYPIAGFVFDTLSDEDIRGVWFGHEIEAMDEYSPQASKALFDKHLERDGESDTTPGVDSLEEAIDKFIASELEDMKKGKMSTTEEAVADDKSTEDVTEYKCNTILSLDHLTGLHSVKDKLGVYERVVRFNKMREDKGLPVATTPLHSMFLGSPGTGKTTVAKLIGEMLHQAGVLSRGHVVVRERASLLGQNYHSESEKTLEAIEKAQGGILFIDEAYQLYQPNDPRDPGKFVIDTLLTALSDDTNRDWMLILAGYPDEIKRMFDMNPGFKSRIPDTNIYTFDDFTEAELMEIAENYLSQNHYTLTSGAQKALITRLKADYAQREKNFGNARHVMNMIQTEILPSMAVRVISEGLTDDISLTEIREVDIPATAPLVKPITISRPRVGFTI</sequence>
<dbReference type="Pfam" id="PF00004">
    <property type="entry name" value="AAA"/>
    <property type="match status" value="1"/>
</dbReference>
<dbReference type="CDD" id="cd00009">
    <property type="entry name" value="AAA"/>
    <property type="match status" value="1"/>
</dbReference>
<evidence type="ECO:0000256" key="1">
    <source>
        <dbReference type="ARBA" id="ARBA00010378"/>
    </source>
</evidence>
<dbReference type="PANTHER" id="PTHR43392:SF2">
    <property type="entry name" value="AAA-TYPE ATPASE FAMILY PROTEIN _ ANKYRIN REPEAT FAMILY PROTEIN"/>
    <property type="match status" value="1"/>
</dbReference>
<dbReference type="InterPro" id="IPR003593">
    <property type="entry name" value="AAA+_ATPase"/>
</dbReference>
<dbReference type="Gene3D" id="1.10.8.60">
    <property type="match status" value="1"/>
</dbReference>
<comment type="similarity">
    <text evidence="1">Belongs to the CbxX/CfxQ family.</text>
</comment>
<evidence type="ECO:0000256" key="3">
    <source>
        <dbReference type="ARBA" id="ARBA00022840"/>
    </source>
</evidence>
<name>A0A2V1IUJ4_9BACT</name>